<proteinExistence type="predicted"/>
<dbReference type="AlphaFoldDB" id="A0A8I1EB44"/>
<organism evidence="1 2">
    <name type="scientific">Pseudomonas putida</name>
    <name type="common">Arthrobacter siderocapsulatus</name>
    <dbReference type="NCBI Taxonomy" id="303"/>
    <lineage>
        <taxon>Bacteria</taxon>
        <taxon>Pseudomonadati</taxon>
        <taxon>Pseudomonadota</taxon>
        <taxon>Gammaproteobacteria</taxon>
        <taxon>Pseudomonadales</taxon>
        <taxon>Pseudomonadaceae</taxon>
        <taxon>Pseudomonas</taxon>
    </lineage>
</organism>
<dbReference type="Proteomes" id="UP000637061">
    <property type="component" value="Unassembled WGS sequence"/>
</dbReference>
<dbReference type="EMBL" id="JAEHTE010000002">
    <property type="protein sequence ID" value="MBI6883229.1"/>
    <property type="molecule type" value="Genomic_DNA"/>
</dbReference>
<reference evidence="1" key="1">
    <citation type="submission" date="2020-12" db="EMBL/GenBank/DDBJ databases">
        <title>Enhanced detection system for hospital associated transmission using whole genome sequencing surveillance.</title>
        <authorList>
            <person name="Harrison L.H."/>
            <person name="Van Tyne D."/>
            <person name="Marsh J.W."/>
            <person name="Griffith M.P."/>
            <person name="Snyder D.J."/>
            <person name="Cooper V.S."/>
            <person name="Mustapha M."/>
        </authorList>
    </citation>
    <scope>NUCLEOTIDE SEQUENCE</scope>
    <source>
        <strain evidence="1">PSB00042</strain>
    </source>
</reference>
<dbReference type="RefSeq" id="WP_198746843.1">
    <property type="nucleotide sequence ID" value="NZ_JAEHTE010000002.1"/>
</dbReference>
<comment type="caution">
    <text evidence="1">The sequence shown here is derived from an EMBL/GenBank/DDBJ whole genome shotgun (WGS) entry which is preliminary data.</text>
</comment>
<protein>
    <submittedName>
        <fullName evidence="1">Uncharacterized protein</fullName>
    </submittedName>
</protein>
<sequence length="98" mass="11387">MKYDEYFDFLSKLNLTEDQSIQIMLAINGFIEREHDLMVKAKDDPELLEEYNFRRGKCNGLGLVWKMIAGTLAYTDEIDCSWPHPPEESESEKPVIEG</sequence>
<accession>A0A8I1EB44</accession>
<evidence type="ECO:0000313" key="2">
    <source>
        <dbReference type="Proteomes" id="UP000637061"/>
    </source>
</evidence>
<evidence type="ECO:0000313" key="1">
    <source>
        <dbReference type="EMBL" id="MBI6883229.1"/>
    </source>
</evidence>
<gene>
    <name evidence="1" type="ORF">JEU22_04825</name>
</gene>
<name>A0A8I1EB44_PSEPU</name>